<dbReference type="GeneID" id="9813722"/>
<accession>A0A6A5G447</accession>
<dbReference type="EMBL" id="WUAV01000006">
    <property type="protein sequence ID" value="KAF1749710.1"/>
    <property type="molecule type" value="Genomic_DNA"/>
</dbReference>
<dbReference type="RefSeq" id="XP_053580277.1">
    <property type="nucleotide sequence ID" value="XM_053736711.1"/>
</dbReference>
<protein>
    <submittedName>
        <fullName evidence="1">Uncharacterized protein</fullName>
    </submittedName>
</protein>
<reference evidence="1 2" key="1">
    <citation type="submission" date="2019-12" db="EMBL/GenBank/DDBJ databases">
        <title>Chromosome-level assembly of the Caenorhabditis remanei genome.</title>
        <authorList>
            <person name="Teterina A.A."/>
            <person name="Willis J.H."/>
            <person name="Phillips P.C."/>
        </authorList>
    </citation>
    <scope>NUCLEOTIDE SEQUENCE [LARGE SCALE GENOMIC DNA]</scope>
    <source>
        <strain evidence="1 2">PX506</strain>
        <tissue evidence="1">Whole organism</tissue>
    </source>
</reference>
<gene>
    <name evidence="1" type="ORF">GCK72_026178</name>
</gene>
<comment type="caution">
    <text evidence="1">The sequence shown here is derived from an EMBL/GenBank/DDBJ whole genome shotgun (WGS) entry which is preliminary data.</text>
</comment>
<sequence>MNFGYNDGGIPDEKFVVTEELTLEEAASKKKLPPPQVYLEKIYPIGFIFKEKEVLCMKCGKQFKCPTTETKVVYDCHARAA</sequence>
<proteinExistence type="predicted"/>
<evidence type="ECO:0000313" key="2">
    <source>
        <dbReference type="Proteomes" id="UP000483820"/>
    </source>
</evidence>
<dbReference type="KEGG" id="crq:GCK72_026178"/>
<dbReference type="CTD" id="9813722"/>
<evidence type="ECO:0000313" key="1">
    <source>
        <dbReference type="EMBL" id="KAF1749710.1"/>
    </source>
</evidence>
<organism evidence="1 2">
    <name type="scientific">Caenorhabditis remanei</name>
    <name type="common">Caenorhabditis vulgaris</name>
    <dbReference type="NCBI Taxonomy" id="31234"/>
    <lineage>
        <taxon>Eukaryota</taxon>
        <taxon>Metazoa</taxon>
        <taxon>Ecdysozoa</taxon>
        <taxon>Nematoda</taxon>
        <taxon>Chromadorea</taxon>
        <taxon>Rhabditida</taxon>
        <taxon>Rhabditina</taxon>
        <taxon>Rhabditomorpha</taxon>
        <taxon>Rhabditoidea</taxon>
        <taxon>Rhabditidae</taxon>
        <taxon>Peloderinae</taxon>
        <taxon>Caenorhabditis</taxon>
    </lineage>
</organism>
<dbReference type="Proteomes" id="UP000483820">
    <property type="component" value="Chromosome X"/>
</dbReference>
<name>A0A6A5G447_CAERE</name>
<dbReference type="AlphaFoldDB" id="A0A6A5G447"/>